<dbReference type="OrthoDB" id="1937254at2759"/>
<dbReference type="AlphaFoldDB" id="A0A1R3H244"/>
<reference evidence="2" key="1">
    <citation type="submission" date="2013-09" db="EMBL/GenBank/DDBJ databases">
        <title>Corchorus olitorius genome sequencing.</title>
        <authorList>
            <person name="Alam M."/>
            <person name="Haque M.S."/>
            <person name="Islam M.S."/>
            <person name="Emdad E.M."/>
            <person name="Islam M.M."/>
            <person name="Ahmed B."/>
            <person name="Halim A."/>
            <person name="Hossen Q.M.M."/>
            <person name="Hossain M.Z."/>
            <person name="Ahmed R."/>
            <person name="Khan M.M."/>
            <person name="Islam R."/>
            <person name="Rashid M.M."/>
            <person name="Khan S.A."/>
            <person name="Rahman M.S."/>
            <person name="Alam M."/>
            <person name="Yahiya A.S."/>
            <person name="Khan M.S."/>
            <person name="Azam M.S."/>
            <person name="Haque T."/>
            <person name="Lashkar M.Z.H."/>
            <person name="Akhand A.I."/>
            <person name="Morshed G."/>
            <person name="Roy S."/>
            <person name="Uddin K.S."/>
            <person name="Rabeya T."/>
            <person name="Hossain A.S."/>
            <person name="Chowdhury A."/>
            <person name="Snigdha A.R."/>
            <person name="Mortoza M.S."/>
            <person name="Matin S.A."/>
            <person name="Hoque S.M.E."/>
            <person name="Islam M.K."/>
            <person name="Roy D.K."/>
            <person name="Haider R."/>
            <person name="Moosa M.M."/>
            <person name="Elias S.M."/>
            <person name="Hasan A.M."/>
            <person name="Jahan S."/>
            <person name="Shafiuddin M."/>
            <person name="Mahmood N."/>
            <person name="Shommy N.S."/>
        </authorList>
    </citation>
    <scope>NUCLEOTIDE SEQUENCE [LARGE SCALE GENOMIC DNA]</scope>
    <source>
        <strain evidence="2">cv. O-4</strain>
    </source>
</reference>
<dbReference type="PANTHER" id="PTHR45786:SF74">
    <property type="entry name" value="ATP-DEPENDENT DNA HELICASE"/>
    <property type="match status" value="1"/>
</dbReference>
<dbReference type="Proteomes" id="UP000187203">
    <property type="component" value="Unassembled WGS sequence"/>
</dbReference>
<comment type="caution">
    <text evidence="1">The sequence shown here is derived from an EMBL/GenBank/DDBJ whole genome shotgun (WGS) entry which is preliminary data.</text>
</comment>
<name>A0A1R3H244_9ROSI</name>
<keyword evidence="2" id="KW-1185">Reference proteome</keyword>
<organism evidence="1 2">
    <name type="scientific">Corchorus olitorius</name>
    <dbReference type="NCBI Taxonomy" id="93759"/>
    <lineage>
        <taxon>Eukaryota</taxon>
        <taxon>Viridiplantae</taxon>
        <taxon>Streptophyta</taxon>
        <taxon>Embryophyta</taxon>
        <taxon>Tracheophyta</taxon>
        <taxon>Spermatophyta</taxon>
        <taxon>Magnoliopsida</taxon>
        <taxon>eudicotyledons</taxon>
        <taxon>Gunneridae</taxon>
        <taxon>Pentapetalae</taxon>
        <taxon>rosids</taxon>
        <taxon>malvids</taxon>
        <taxon>Malvales</taxon>
        <taxon>Malvaceae</taxon>
        <taxon>Grewioideae</taxon>
        <taxon>Apeibeae</taxon>
        <taxon>Corchorus</taxon>
    </lineage>
</organism>
<gene>
    <name evidence="1" type="ORF">COLO4_32055</name>
</gene>
<sequence>MAKRSSESRVARVAKRRKPVKPTPMVTFVQGKHNRRMRLLALQDKERVEMPGISIFNLRLSQMLGSYKRWNVEFLGSEGLVRLPALRDPPPFLDDLFDHSKGGLHEHFRSNIRTYNSLIQFTSLGGKIDSSINDGSFPFIFRVNNQTHHRIGPLLPPQGRHPTFSQLYIYDTQNELANRMSAIAANDN</sequence>
<evidence type="ECO:0000313" key="2">
    <source>
        <dbReference type="Proteomes" id="UP000187203"/>
    </source>
</evidence>
<dbReference type="PANTHER" id="PTHR45786">
    <property type="entry name" value="DNA BINDING PROTEIN-LIKE"/>
    <property type="match status" value="1"/>
</dbReference>
<proteinExistence type="predicted"/>
<dbReference type="STRING" id="93759.A0A1R3H244"/>
<accession>A0A1R3H244</accession>
<protein>
    <submittedName>
        <fullName evidence="1">Uncharacterized protein</fullName>
    </submittedName>
</protein>
<dbReference type="EMBL" id="AWUE01020963">
    <property type="protein sequence ID" value="OMO64423.1"/>
    <property type="molecule type" value="Genomic_DNA"/>
</dbReference>
<evidence type="ECO:0000313" key="1">
    <source>
        <dbReference type="EMBL" id="OMO64423.1"/>
    </source>
</evidence>